<protein>
    <recommendedName>
        <fullName evidence="1">Protein kinase domain-containing protein</fullName>
    </recommendedName>
</protein>
<dbReference type="PANTHER" id="PTHR37171">
    <property type="entry name" value="SERINE/THREONINE-PROTEIN KINASE YRZF-RELATED"/>
    <property type="match status" value="1"/>
</dbReference>
<dbReference type="SUPFAM" id="SSF56112">
    <property type="entry name" value="Protein kinase-like (PK-like)"/>
    <property type="match status" value="1"/>
</dbReference>
<dbReference type="VEuPathDB" id="FungiDB:PV06_11307"/>
<dbReference type="OrthoDB" id="3432781at2759"/>
<dbReference type="GeneID" id="27363381"/>
<feature type="domain" description="Protein kinase" evidence="1">
    <location>
        <begin position="23"/>
        <end position="280"/>
    </location>
</feature>
<keyword evidence="3" id="KW-1185">Reference proteome</keyword>
<dbReference type="Proteomes" id="UP000053342">
    <property type="component" value="Unassembled WGS sequence"/>
</dbReference>
<dbReference type="RefSeq" id="XP_016256668.1">
    <property type="nucleotide sequence ID" value="XM_016412954.1"/>
</dbReference>
<dbReference type="Pfam" id="PF13095">
    <property type="entry name" value="FTA2"/>
    <property type="match status" value="1"/>
</dbReference>
<dbReference type="Gene3D" id="1.10.510.10">
    <property type="entry name" value="Transferase(Phosphotransferase) domain 1"/>
    <property type="match status" value="1"/>
</dbReference>
<dbReference type="InterPro" id="IPR011009">
    <property type="entry name" value="Kinase-like_dom_sf"/>
</dbReference>
<accession>A0A0D2BG45</accession>
<sequence length="280" mass="32172">MPQTELHEFDSLVLKPVKLHHEIRFRKYAGNGRAGHVFKIRMNKEDFALKMFKFDNPALNATKFKGTKRKAFYDPFYIECRANGSLIERGLNGQILPFCYGWTDIPDAIELEVALRFGIQPFLWDRPENVEHQQIRGILYEWVDGRPLTQIKLTSDIAKQARKLLKALHDVEILHGGIAASNFLVEESRQKVHLIDLSASITLPHISISKQELQDRQQKERLALEVGFSLLSENPINQGVCVADFSGFDVESKKNSVADAYFIKHLWTPPNPTRWQRVPP</sequence>
<dbReference type="EMBL" id="KN847357">
    <property type="protein sequence ID" value="KIW36452.1"/>
    <property type="molecule type" value="Genomic_DNA"/>
</dbReference>
<dbReference type="HOGENOM" id="CLU_086722_0_0_1"/>
<dbReference type="GO" id="GO:0004672">
    <property type="term" value="F:protein kinase activity"/>
    <property type="evidence" value="ECO:0007669"/>
    <property type="project" value="InterPro"/>
</dbReference>
<dbReference type="PANTHER" id="PTHR37171:SF1">
    <property type="entry name" value="SERINE_THREONINE-PROTEIN KINASE YRZF-RELATED"/>
    <property type="match status" value="1"/>
</dbReference>
<evidence type="ECO:0000313" key="3">
    <source>
        <dbReference type="Proteomes" id="UP000053342"/>
    </source>
</evidence>
<evidence type="ECO:0000313" key="2">
    <source>
        <dbReference type="EMBL" id="KIW36452.1"/>
    </source>
</evidence>
<proteinExistence type="predicted"/>
<dbReference type="InterPro" id="IPR000719">
    <property type="entry name" value="Prot_kinase_dom"/>
</dbReference>
<dbReference type="PROSITE" id="PS50011">
    <property type="entry name" value="PROTEIN_KINASE_DOM"/>
    <property type="match status" value="1"/>
</dbReference>
<dbReference type="InterPro" id="IPR025213">
    <property type="entry name" value="Sim4_Fta2"/>
</dbReference>
<evidence type="ECO:0000259" key="1">
    <source>
        <dbReference type="PROSITE" id="PS50011"/>
    </source>
</evidence>
<dbReference type="STRING" id="215243.A0A0D2BG45"/>
<dbReference type="InterPro" id="IPR052396">
    <property type="entry name" value="Meiotic_Drive_Suppr_Kinase"/>
</dbReference>
<gene>
    <name evidence="2" type="ORF">PV06_11307</name>
</gene>
<dbReference type="GO" id="GO:0005524">
    <property type="term" value="F:ATP binding"/>
    <property type="evidence" value="ECO:0007669"/>
    <property type="project" value="InterPro"/>
</dbReference>
<name>A0A0D2BG45_9EURO</name>
<organism evidence="2 3">
    <name type="scientific">Exophiala oligosperma</name>
    <dbReference type="NCBI Taxonomy" id="215243"/>
    <lineage>
        <taxon>Eukaryota</taxon>
        <taxon>Fungi</taxon>
        <taxon>Dikarya</taxon>
        <taxon>Ascomycota</taxon>
        <taxon>Pezizomycotina</taxon>
        <taxon>Eurotiomycetes</taxon>
        <taxon>Chaetothyriomycetidae</taxon>
        <taxon>Chaetothyriales</taxon>
        <taxon>Herpotrichiellaceae</taxon>
        <taxon>Exophiala</taxon>
    </lineage>
</organism>
<dbReference type="AlphaFoldDB" id="A0A0D2BG45"/>
<reference evidence="2 3" key="1">
    <citation type="submission" date="2015-01" db="EMBL/GenBank/DDBJ databases">
        <title>The Genome Sequence of Exophiala oligosperma CBS72588.</title>
        <authorList>
            <consortium name="The Broad Institute Genomics Platform"/>
            <person name="Cuomo C."/>
            <person name="de Hoog S."/>
            <person name="Gorbushina A."/>
            <person name="Stielow B."/>
            <person name="Teixiera M."/>
            <person name="Abouelleil A."/>
            <person name="Chapman S.B."/>
            <person name="Priest M."/>
            <person name="Young S.K."/>
            <person name="Wortman J."/>
            <person name="Nusbaum C."/>
            <person name="Birren B."/>
        </authorList>
    </citation>
    <scope>NUCLEOTIDE SEQUENCE [LARGE SCALE GENOMIC DNA]</scope>
    <source>
        <strain evidence="2 3">CBS 72588</strain>
    </source>
</reference>